<gene>
    <name evidence="1" type="ORF">BDR25DRAFT_257657</name>
</gene>
<evidence type="ECO:0000313" key="1">
    <source>
        <dbReference type="EMBL" id="KAF2473306.1"/>
    </source>
</evidence>
<proteinExistence type="predicted"/>
<accession>A0ACB6R2D6</accession>
<comment type="caution">
    <text evidence="1">The sequence shown here is derived from an EMBL/GenBank/DDBJ whole genome shotgun (WGS) entry which is preliminary data.</text>
</comment>
<dbReference type="Proteomes" id="UP000799755">
    <property type="component" value="Unassembled WGS sequence"/>
</dbReference>
<keyword evidence="2" id="KW-1185">Reference proteome</keyword>
<name>A0ACB6R2D6_9PLEO</name>
<sequence>MDDPEDDYNGSHSILTWAKDTILTPFYILTSPALLRTYLRTLLLLLTSTFLFALAVIAYSSFYLSYIPVRGVDVPVYLQFPTSAAAMHLTFPYGVAKLEGLVSRQKYDVMVEMGLPRSEANLRAGNWMVGLEIRGPGAGPGAETGAGTLGGGFVGKMERALGWAEDWDAEDFPSMAKAEREKPPQTGGNTQDKHKIGVEAGALLARSRRPAILTYRSPLTEFTYRAIRLPFYILNFKHEAETIRVRIMEGVEFGKGWQNVPSTLRLELRSTIPLEVYKVSVKFVARLEGLRWVMYEYRFPSFVVFTVLFWGVEMCVVLVTWGFFSLVLSGAGAGGEEMQEAQGRGKVKREEGLATPKTDPDPASSAPSTPLSDTSRTFPTLSSHRRLHYSSSEAQAQVRESANIKPEPTNRIPKLEDIPLKTEAEADDEDDEDEDTNFILEEPMPNTIAGMLTDSGIGTSLESGHEGKGAWPRRRV</sequence>
<evidence type="ECO:0000313" key="2">
    <source>
        <dbReference type="Proteomes" id="UP000799755"/>
    </source>
</evidence>
<organism evidence="1 2">
    <name type="scientific">Lindgomyces ingoldianus</name>
    <dbReference type="NCBI Taxonomy" id="673940"/>
    <lineage>
        <taxon>Eukaryota</taxon>
        <taxon>Fungi</taxon>
        <taxon>Dikarya</taxon>
        <taxon>Ascomycota</taxon>
        <taxon>Pezizomycotina</taxon>
        <taxon>Dothideomycetes</taxon>
        <taxon>Pleosporomycetidae</taxon>
        <taxon>Pleosporales</taxon>
        <taxon>Lindgomycetaceae</taxon>
        <taxon>Lindgomyces</taxon>
    </lineage>
</organism>
<reference evidence="1" key="1">
    <citation type="journal article" date="2020" name="Stud. Mycol.">
        <title>101 Dothideomycetes genomes: a test case for predicting lifestyles and emergence of pathogens.</title>
        <authorList>
            <person name="Haridas S."/>
            <person name="Albert R."/>
            <person name="Binder M."/>
            <person name="Bloem J."/>
            <person name="Labutti K."/>
            <person name="Salamov A."/>
            <person name="Andreopoulos B."/>
            <person name="Baker S."/>
            <person name="Barry K."/>
            <person name="Bills G."/>
            <person name="Bluhm B."/>
            <person name="Cannon C."/>
            <person name="Castanera R."/>
            <person name="Culley D."/>
            <person name="Daum C."/>
            <person name="Ezra D."/>
            <person name="Gonzalez J."/>
            <person name="Henrissat B."/>
            <person name="Kuo A."/>
            <person name="Liang C."/>
            <person name="Lipzen A."/>
            <person name="Lutzoni F."/>
            <person name="Magnuson J."/>
            <person name="Mondo S."/>
            <person name="Nolan M."/>
            <person name="Ohm R."/>
            <person name="Pangilinan J."/>
            <person name="Park H.-J."/>
            <person name="Ramirez L."/>
            <person name="Alfaro M."/>
            <person name="Sun H."/>
            <person name="Tritt A."/>
            <person name="Yoshinaga Y."/>
            <person name="Zwiers L.-H."/>
            <person name="Turgeon B."/>
            <person name="Goodwin S."/>
            <person name="Spatafora J."/>
            <person name="Crous P."/>
            <person name="Grigoriev I."/>
        </authorList>
    </citation>
    <scope>NUCLEOTIDE SEQUENCE</scope>
    <source>
        <strain evidence="1">ATCC 200398</strain>
    </source>
</reference>
<dbReference type="EMBL" id="MU003500">
    <property type="protein sequence ID" value="KAF2473306.1"/>
    <property type="molecule type" value="Genomic_DNA"/>
</dbReference>
<protein>
    <submittedName>
        <fullName evidence="1">Uncharacterized protein</fullName>
    </submittedName>
</protein>